<keyword evidence="1" id="KW-0472">Membrane</keyword>
<evidence type="ECO:0000313" key="2">
    <source>
        <dbReference type="EMBL" id="GAA4398823.1"/>
    </source>
</evidence>
<feature type="transmembrane region" description="Helical" evidence="1">
    <location>
        <begin position="93"/>
        <end position="114"/>
    </location>
</feature>
<reference evidence="3" key="1">
    <citation type="journal article" date="2019" name="Int. J. Syst. Evol. Microbiol.">
        <title>The Global Catalogue of Microorganisms (GCM) 10K type strain sequencing project: providing services to taxonomists for standard genome sequencing and annotation.</title>
        <authorList>
            <consortium name="The Broad Institute Genomics Platform"/>
            <consortium name="The Broad Institute Genome Sequencing Center for Infectious Disease"/>
            <person name="Wu L."/>
            <person name="Ma J."/>
        </authorList>
    </citation>
    <scope>NUCLEOTIDE SEQUENCE [LARGE SCALE GENOMIC DNA]</scope>
    <source>
        <strain evidence="3">JCM 17809</strain>
    </source>
</reference>
<organism evidence="2 3">
    <name type="scientific">Fodinibacter luteus</name>
    <dbReference type="NCBI Taxonomy" id="552064"/>
    <lineage>
        <taxon>Bacteria</taxon>
        <taxon>Bacillati</taxon>
        <taxon>Actinomycetota</taxon>
        <taxon>Actinomycetes</taxon>
        <taxon>Micrococcales</taxon>
        <taxon>Intrasporangiaceae</taxon>
        <taxon>Fodinibacter (ex Wang et al. 2009)</taxon>
    </lineage>
</organism>
<proteinExistence type="predicted"/>
<feature type="transmembrane region" description="Helical" evidence="1">
    <location>
        <begin position="30"/>
        <end position="49"/>
    </location>
</feature>
<feature type="transmembrane region" description="Helical" evidence="1">
    <location>
        <begin position="61"/>
        <end position="81"/>
    </location>
</feature>
<dbReference type="EMBL" id="BAABGM010000003">
    <property type="protein sequence ID" value="GAA4398823.1"/>
    <property type="molecule type" value="Genomic_DNA"/>
</dbReference>
<protein>
    <recommendedName>
        <fullName evidence="4">Integral membrane protein</fullName>
    </recommendedName>
</protein>
<evidence type="ECO:0000256" key="1">
    <source>
        <dbReference type="SAM" id="Phobius"/>
    </source>
</evidence>
<gene>
    <name evidence="2" type="ORF">GCM10023168_05280</name>
</gene>
<comment type="caution">
    <text evidence="2">The sequence shown here is derived from an EMBL/GenBank/DDBJ whole genome shotgun (WGS) entry which is preliminary data.</text>
</comment>
<keyword evidence="1" id="KW-0812">Transmembrane</keyword>
<evidence type="ECO:0008006" key="4">
    <source>
        <dbReference type="Google" id="ProtNLM"/>
    </source>
</evidence>
<keyword evidence="3" id="KW-1185">Reference proteome</keyword>
<name>A0ABP8K0A4_9MICO</name>
<dbReference type="Proteomes" id="UP001500945">
    <property type="component" value="Unassembled WGS sequence"/>
</dbReference>
<keyword evidence="1" id="KW-1133">Transmembrane helix</keyword>
<evidence type="ECO:0000313" key="3">
    <source>
        <dbReference type="Proteomes" id="UP001500945"/>
    </source>
</evidence>
<sequence length="155" mass="15667">MLYLAAWVLALAGLTALVRPQLQRATPRLRRAWVAVFGCLTLIAAGILGDYAIPNDIVGGVGFVLTGLGFLAAAVAFALLGHAIRRSLDLSRWVAWSVGVVGVVSVVGGTALVGHVPSGPGCGFALAALVVAASPSASRVASGNSGLLRNTDGRP</sequence>
<dbReference type="RefSeq" id="WP_345201965.1">
    <property type="nucleotide sequence ID" value="NZ_BAABGM010000003.1"/>
</dbReference>
<accession>A0ABP8K0A4</accession>